<dbReference type="PROSITE" id="PS51502">
    <property type="entry name" value="S_R_A_B_BARREL"/>
    <property type="match status" value="1"/>
</dbReference>
<dbReference type="Gene3D" id="3.30.70.100">
    <property type="match status" value="1"/>
</dbReference>
<evidence type="ECO:0000256" key="1">
    <source>
        <dbReference type="ARBA" id="ARBA00011738"/>
    </source>
</evidence>
<accession>A0ABT0M081</accession>
<organism evidence="3 4">
    <name type="scientific">Roseinatronobacter domitianus</name>
    <dbReference type="NCBI Taxonomy" id="2940293"/>
    <lineage>
        <taxon>Bacteria</taxon>
        <taxon>Pseudomonadati</taxon>
        <taxon>Pseudomonadota</taxon>
        <taxon>Alphaproteobacteria</taxon>
        <taxon>Rhodobacterales</taxon>
        <taxon>Paracoccaceae</taxon>
        <taxon>Roseinatronobacter</taxon>
    </lineage>
</organism>
<dbReference type="PANTHER" id="PTHR33178">
    <property type="match status" value="1"/>
</dbReference>
<dbReference type="Pfam" id="PF07876">
    <property type="entry name" value="Dabb"/>
    <property type="match status" value="1"/>
</dbReference>
<sequence>MIRHIVLTRFKPDVSEAEITALYAELSAVIAKHPGARGFISGRSASPEQMEQGYHHGFTIDFDDWAALEAYAKDPAHRALGARLVGSAIAGRDGLIVLDIAM</sequence>
<proteinExistence type="predicted"/>
<dbReference type="InterPro" id="IPR011008">
    <property type="entry name" value="Dimeric_a/b-barrel"/>
</dbReference>
<reference evidence="3 4" key="1">
    <citation type="submission" date="2022-05" db="EMBL/GenBank/DDBJ databases">
        <title>Seasonal and diel survey of microbial diversity of the Tyrrhenian coast.</title>
        <authorList>
            <person name="Gattoni G."/>
            <person name="Corral P."/>
        </authorList>
    </citation>
    <scope>NUCLEOTIDE SEQUENCE [LARGE SCALE GENOMIC DNA]</scope>
    <source>
        <strain evidence="3 4">V10</strain>
    </source>
</reference>
<comment type="subunit">
    <text evidence="1">Homodimer.</text>
</comment>
<feature type="domain" description="Stress-response A/B barrel" evidence="2">
    <location>
        <begin position="2"/>
        <end position="100"/>
    </location>
</feature>
<dbReference type="EMBL" id="JALZWP010000004">
    <property type="protein sequence ID" value="MCL1628278.1"/>
    <property type="molecule type" value="Genomic_DNA"/>
</dbReference>
<name>A0ABT0M081_9RHOB</name>
<dbReference type="InterPro" id="IPR013097">
    <property type="entry name" value="Dabb"/>
</dbReference>
<dbReference type="SMART" id="SM00886">
    <property type="entry name" value="Dabb"/>
    <property type="match status" value="1"/>
</dbReference>
<dbReference type="InterPro" id="IPR044662">
    <property type="entry name" value="HS1/DABB1-like"/>
</dbReference>
<evidence type="ECO:0000313" key="4">
    <source>
        <dbReference type="Proteomes" id="UP001202550"/>
    </source>
</evidence>
<dbReference type="PANTHER" id="PTHR33178:SF10">
    <property type="entry name" value="STRESS-RESPONSE A_B BARREL DOMAIN-CONTAINING PROTEIN"/>
    <property type="match status" value="1"/>
</dbReference>
<comment type="caution">
    <text evidence="3">The sequence shown here is derived from an EMBL/GenBank/DDBJ whole genome shotgun (WGS) entry which is preliminary data.</text>
</comment>
<dbReference type="RefSeq" id="WP_249057393.1">
    <property type="nucleotide sequence ID" value="NZ_JALZWP010000004.1"/>
</dbReference>
<gene>
    <name evidence="3" type="ORF">M3N55_06000</name>
</gene>
<dbReference type="SUPFAM" id="SSF54909">
    <property type="entry name" value="Dimeric alpha+beta barrel"/>
    <property type="match status" value="1"/>
</dbReference>
<evidence type="ECO:0000313" key="3">
    <source>
        <dbReference type="EMBL" id="MCL1628278.1"/>
    </source>
</evidence>
<evidence type="ECO:0000259" key="2">
    <source>
        <dbReference type="PROSITE" id="PS51502"/>
    </source>
</evidence>
<keyword evidence="4" id="KW-1185">Reference proteome</keyword>
<protein>
    <submittedName>
        <fullName evidence="3">Dabb family protein</fullName>
    </submittedName>
</protein>
<dbReference type="Proteomes" id="UP001202550">
    <property type="component" value="Unassembled WGS sequence"/>
</dbReference>